<dbReference type="Gene3D" id="1.10.10.10">
    <property type="entry name" value="Winged helix-like DNA-binding domain superfamily/Winged helix DNA-binding domain"/>
    <property type="match status" value="1"/>
</dbReference>
<dbReference type="RefSeq" id="WP_305146674.1">
    <property type="nucleotide sequence ID" value="NZ_JANFXK010000087.1"/>
</dbReference>
<dbReference type="EMBL" id="JANFXK010000087">
    <property type="protein sequence ID" value="MCQ4638660.1"/>
    <property type="molecule type" value="Genomic_DNA"/>
</dbReference>
<sequence>LKPPDNVEDTVLTNLYNQQLRQTIAELPKTQRKRFVSFYLQGLTEAEIAKIEGCTQQAVAKSIKAARKNILKKLKK</sequence>
<dbReference type="InterPro" id="IPR013324">
    <property type="entry name" value="RNA_pol_sigma_r3/r4-like"/>
</dbReference>
<gene>
    <name evidence="2" type="ORF">NE619_18195</name>
</gene>
<feature type="non-terminal residue" evidence="2">
    <location>
        <position position="1"/>
    </location>
</feature>
<dbReference type="Pfam" id="PF08281">
    <property type="entry name" value="Sigma70_r4_2"/>
    <property type="match status" value="1"/>
</dbReference>
<evidence type="ECO:0000313" key="3">
    <source>
        <dbReference type="Proteomes" id="UP001524502"/>
    </source>
</evidence>
<name>A0ABT1RTX6_9FIRM</name>
<keyword evidence="3" id="KW-1185">Reference proteome</keyword>
<dbReference type="InterPro" id="IPR036388">
    <property type="entry name" value="WH-like_DNA-bd_sf"/>
</dbReference>
<feature type="domain" description="RNA polymerase sigma factor 70 region 4 type 2" evidence="1">
    <location>
        <begin position="18"/>
        <end position="69"/>
    </location>
</feature>
<accession>A0ABT1RTX6</accession>
<dbReference type="Proteomes" id="UP001524502">
    <property type="component" value="Unassembled WGS sequence"/>
</dbReference>
<dbReference type="SUPFAM" id="SSF88659">
    <property type="entry name" value="Sigma3 and sigma4 domains of RNA polymerase sigma factors"/>
    <property type="match status" value="1"/>
</dbReference>
<comment type="caution">
    <text evidence="2">The sequence shown here is derived from an EMBL/GenBank/DDBJ whole genome shotgun (WGS) entry which is preliminary data.</text>
</comment>
<evidence type="ECO:0000259" key="1">
    <source>
        <dbReference type="Pfam" id="PF08281"/>
    </source>
</evidence>
<evidence type="ECO:0000313" key="2">
    <source>
        <dbReference type="EMBL" id="MCQ4638660.1"/>
    </source>
</evidence>
<organism evidence="2 3">
    <name type="scientific">Anaerovorax odorimutans</name>
    <dbReference type="NCBI Taxonomy" id="109327"/>
    <lineage>
        <taxon>Bacteria</taxon>
        <taxon>Bacillati</taxon>
        <taxon>Bacillota</taxon>
        <taxon>Clostridia</taxon>
        <taxon>Peptostreptococcales</taxon>
        <taxon>Anaerovoracaceae</taxon>
        <taxon>Anaerovorax</taxon>
    </lineage>
</organism>
<dbReference type="InterPro" id="IPR013249">
    <property type="entry name" value="RNA_pol_sigma70_r4_t2"/>
</dbReference>
<proteinExistence type="predicted"/>
<reference evidence="2 3" key="1">
    <citation type="submission" date="2022-06" db="EMBL/GenBank/DDBJ databases">
        <title>Isolation of gut microbiota from human fecal samples.</title>
        <authorList>
            <person name="Pamer E.G."/>
            <person name="Barat B."/>
            <person name="Waligurski E."/>
            <person name="Medina S."/>
            <person name="Paddock L."/>
            <person name="Mostad J."/>
        </authorList>
    </citation>
    <scope>NUCLEOTIDE SEQUENCE [LARGE SCALE GENOMIC DNA]</scope>
    <source>
        <strain evidence="2 3">SL.3.17</strain>
    </source>
</reference>
<protein>
    <submittedName>
        <fullName evidence="2">Sigma-70 family RNA polymerase sigma factor</fullName>
    </submittedName>
</protein>